<dbReference type="InterPro" id="IPR006140">
    <property type="entry name" value="D-isomer_DH_NAD-bd"/>
</dbReference>
<protein>
    <recommendedName>
        <fullName evidence="6">D-3-phosphoglycerate dehydrogenase</fullName>
        <ecNumber evidence="4">1.1.1.399</ecNumber>
        <ecNumber evidence="5">1.1.1.95</ecNumber>
    </recommendedName>
    <alternativeName>
        <fullName evidence="9">2-oxoglutarate reductase</fullName>
    </alternativeName>
</protein>
<comment type="caution">
    <text evidence="13">The sequence shown here is derived from an EMBL/GenBank/DDBJ whole genome shotgun (WGS) entry which is preliminary data.</text>
</comment>
<comment type="catalytic activity">
    <reaction evidence="10">
        <text>(R)-2-hydroxyglutarate + NAD(+) = 2-oxoglutarate + NADH + H(+)</text>
        <dbReference type="Rhea" id="RHEA:49612"/>
        <dbReference type="ChEBI" id="CHEBI:15378"/>
        <dbReference type="ChEBI" id="CHEBI:15801"/>
        <dbReference type="ChEBI" id="CHEBI:16810"/>
        <dbReference type="ChEBI" id="CHEBI:57540"/>
        <dbReference type="ChEBI" id="CHEBI:57945"/>
        <dbReference type="EC" id="1.1.1.399"/>
    </reaction>
</comment>
<dbReference type="InterPro" id="IPR023214">
    <property type="entry name" value="HAD_sf"/>
</dbReference>
<evidence type="ECO:0000256" key="9">
    <source>
        <dbReference type="ARBA" id="ARBA00030455"/>
    </source>
</evidence>
<evidence type="ECO:0000256" key="8">
    <source>
        <dbReference type="ARBA" id="ARBA00023027"/>
    </source>
</evidence>
<gene>
    <name evidence="13" type="ORF">GCM10011340_25290</name>
</gene>
<dbReference type="PROSITE" id="PS51671">
    <property type="entry name" value="ACT"/>
    <property type="match status" value="1"/>
</dbReference>
<dbReference type="SUPFAM" id="SSF56784">
    <property type="entry name" value="HAD-like"/>
    <property type="match status" value="1"/>
</dbReference>
<dbReference type="NCBIfam" id="TIGR01488">
    <property type="entry name" value="HAD-SF-IB"/>
    <property type="match status" value="1"/>
</dbReference>
<dbReference type="InterPro" id="IPR029752">
    <property type="entry name" value="D-isomer_DH_CS1"/>
</dbReference>
<dbReference type="InterPro" id="IPR050418">
    <property type="entry name" value="D-iso_2-hydroxyacid_DH_PdxB"/>
</dbReference>
<dbReference type="Pfam" id="PF22629">
    <property type="entry name" value="ACT_AHAS_ss"/>
    <property type="match status" value="1"/>
</dbReference>
<keyword evidence="8" id="KW-0520">NAD</keyword>
<dbReference type="EC" id="1.1.1.95" evidence="5"/>
<dbReference type="SUPFAM" id="SSF52283">
    <property type="entry name" value="Formate/glycerate dehydrogenase catalytic domain-like"/>
    <property type="match status" value="1"/>
</dbReference>
<evidence type="ECO:0000256" key="10">
    <source>
        <dbReference type="ARBA" id="ARBA00048126"/>
    </source>
</evidence>
<evidence type="ECO:0000313" key="13">
    <source>
        <dbReference type="EMBL" id="GHE68457.1"/>
    </source>
</evidence>
<dbReference type="PANTHER" id="PTHR43761">
    <property type="entry name" value="D-ISOMER SPECIFIC 2-HYDROXYACID DEHYDROGENASE FAMILY PROTEIN (AFU_ORTHOLOGUE AFUA_1G13630)"/>
    <property type="match status" value="1"/>
</dbReference>
<dbReference type="NCBIfam" id="NF008759">
    <property type="entry name" value="PRK11790.1"/>
    <property type="match status" value="1"/>
</dbReference>
<dbReference type="InterPro" id="IPR045865">
    <property type="entry name" value="ACT-like_dom_sf"/>
</dbReference>
<reference evidence="14" key="1">
    <citation type="journal article" date="2019" name="Int. J. Syst. Evol. Microbiol.">
        <title>The Global Catalogue of Microorganisms (GCM) 10K type strain sequencing project: providing services to taxonomists for standard genome sequencing and annotation.</title>
        <authorList>
            <consortium name="The Broad Institute Genomics Platform"/>
            <consortium name="The Broad Institute Genome Sequencing Center for Infectious Disease"/>
            <person name="Wu L."/>
            <person name="Ma J."/>
        </authorList>
    </citation>
    <scope>NUCLEOTIDE SEQUENCE [LARGE SCALE GENOMIC DNA]</scope>
    <source>
        <strain evidence="14">CGMCC 1.15111</strain>
    </source>
</reference>
<evidence type="ECO:0000256" key="3">
    <source>
        <dbReference type="ARBA" id="ARBA00005854"/>
    </source>
</evidence>
<dbReference type="PANTHER" id="PTHR43761:SF1">
    <property type="entry name" value="D-ISOMER SPECIFIC 2-HYDROXYACID DEHYDROGENASE CATALYTIC DOMAIN-CONTAINING PROTEIN-RELATED"/>
    <property type="match status" value="1"/>
</dbReference>
<feature type="domain" description="ACT" evidence="12">
    <location>
        <begin position="564"/>
        <end position="633"/>
    </location>
</feature>
<organism evidence="13 14">
    <name type="scientific">Roseivirga thermotolerans</name>
    <dbReference type="NCBI Taxonomy" id="1758176"/>
    <lineage>
        <taxon>Bacteria</taxon>
        <taxon>Pseudomonadati</taxon>
        <taxon>Bacteroidota</taxon>
        <taxon>Cytophagia</taxon>
        <taxon>Cytophagales</taxon>
        <taxon>Roseivirgaceae</taxon>
        <taxon>Roseivirga</taxon>
    </lineage>
</organism>
<comment type="function">
    <text evidence="1">Catalyzes the reversible oxidation of 3-phospho-D-glycerate to 3-phosphonooxypyruvate, the first step of the phosphorylated L-serine biosynthesis pathway. Also catalyzes the reversible oxidation of 2-hydroxyglutarate to 2-oxoglutarate.</text>
</comment>
<accession>A0ABQ3IA94</accession>
<sequence length="633" mass="70182">MNTITTNVHFVIDFDSTFTQVEALDILGEIALTGHPQKVERLQKIKEVTDLGMAGELSLRESLEARIRLLDARREHLDELVTRLKKLVSRSVSRNKHFFEQYADRTYIVSNGFKEFIVPVVTGLGIKAEHVFANDFVFDASGNITDFNRQNVLSSNGGKVKQIEQLRLEGEIHMIGDGYTDYEVKKAGVAKKFYAFTENIERDQVKAYADHIAPSFDEILFDNKMSGALSYPKNRIKMLLLENVHPNALAKLKADGFSVESYPAGLDEDELVEKIKGIHVLGIRSKTQVTAKVLQAADKLMAIGAFCIGTNQIDLEAALAKGVAVFNAPFSNTRSVVELAIAEIIMLMRGIPDKSADMHRGKWSKTASNSFEIRGKKLGIIGYGNIGSQLSVLAENLGMQVHYYDIEERLALGNATKCESLEELLQLADVVTLHIDGRPENTGFFTKEHFDLMKNGVIFLNLARGPVVDVPALKAAIQSGKIRGTGVDVFPEEPKSNNDPFESELIGLPNTILTPHIGGSTLEAQENIADFVPNKIMDYINTGNTALSVNFPNITLPKLNNAHRLIHIHSNKPGVLAKINKVLAEHDANIDGQYLKTNETVGYVITDINKAYDKDLITALKKIEHTIKFRVLY</sequence>
<dbReference type="SUPFAM" id="SSF55021">
    <property type="entry name" value="ACT-like"/>
    <property type="match status" value="1"/>
</dbReference>
<dbReference type="Pfam" id="PF00389">
    <property type="entry name" value="2-Hacid_dh"/>
    <property type="match status" value="1"/>
</dbReference>
<dbReference type="CDD" id="cd12176">
    <property type="entry name" value="PGDH_3"/>
    <property type="match status" value="1"/>
</dbReference>
<dbReference type="PROSITE" id="PS00065">
    <property type="entry name" value="D_2_HYDROXYACID_DH_1"/>
    <property type="match status" value="1"/>
</dbReference>
<dbReference type="Gene3D" id="3.40.50.720">
    <property type="entry name" value="NAD(P)-binding Rossmann-like Domain"/>
    <property type="match status" value="2"/>
</dbReference>
<dbReference type="SUPFAM" id="SSF51735">
    <property type="entry name" value="NAD(P)-binding Rossmann-fold domains"/>
    <property type="match status" value="1"/>
</dbReference>
<dbReference type="CDD" id="cd04901">
    <property type="entry name" value="ACT_3PGDH"/>
    <property type="match status" value="1"/>
</dbReference>
<keyword evidence="7" id="KW-0560">Oxidoreductase</keyword>
<dbReference type="Pfam" id="PF02826">
    <property type="entry name" value="2-Hacid_dh_C"/>
    <property type="match status" value="1"/>
</dbReference>
<evidence type="ECO:0000256" key="1">
    <source>
        <dbReference type="ARBA" id="ARBA00003800"/>
    </source>
</evidence>
<dbReference type="EC" id="1.1.1.399" evidence="4"/>
<evidence type="ECO:0000313" key="14">
    <source>
        <dbReference type="Proteomes" id="UP000658258"/>
    </source>
</evidence>
<dbReference type="Proteomes" id="UP000658258">
    <property type="component" value="Unassembled WGS sequence"/>
</dbReference>
<evidence type="ECO:0000256" key="7">
    <source>
        <dbReference type="ARBA" id="ARBA00023002"/>
    </source>
</evidence>
<evidence type="ECO:0000256" key="11">
    <source>
        <dbReference type="ARBA" id="ARBA00048731"/>
    </source>
</evidence>
<comment type="pathway">
    <text evidence="2">Amino-acid biosynthesis; L-serine biosynthesis; L-serine from 3-phospho-D-glycerate: step 1/3.</text>
</comment>
<proteinExistence type="inferred from homology"/>
<dbReference type="Gene3D" id="3.40.50.1000">
    <property type="entry name" value="HAD superfamily/HAD-like"/>
    <property type="match status" value="1"/>
</dbReference>
<comment type="catalytic activity">
    <reaction evidence="11">
        <text>(2R)-3-phosphoglycerate + NAD(+) = 3-phosphooxypyruvate + NADH + H(+)</text>
        <dbReference type="Rhea" id="RHEA:12641"/>
        <dbReference type="ChEBI" id="CHEBI:15378"/>
        <dbReference type="ChEBI" id="CHEBI:18110"/>
        <dbReference type="ChEBI" id="CHEBI:57540"/>
        <dbReference type="ChEBI" id="CHEBI:57945"/>
        <dbReference type="ChEBI" id="CHEBI:58272"/>
        <dbReference type="EC" id="1.1.1.95"/>
    </reaction>
</comment>
<dbReference type="InterPro" id="IPR054480">
    <property type="entry name" value="AHAS_small-like_ACT"/>
</dbReference>
<dbReference type="Gene3D" id="3.30.70.260">
    <property type="match status" value="1"/>
</dbReference>
<dbReference type="InterPro" id="IPR006139">
    <property type="entry name" value="D-isomer_2_OHA_DH_cat_dom"/>
</dbReference>
<evidence type="ECO:0000256" key="5">
    <source>
        <dbReference type="ARBA" id="ARBA00013143"/>
    </source>
</evidence>
<dbReference type="InterPro" id="IPR036412">
    <property type="entry name" value="HAD-like_sf"/>
</dbReference>
<dbReference type="EMBL" id="BNAG01000003">
    <property type="protein sequence ID" value="GHE68457.1"/>
    <property type="molecule type" value="Genomic_DNA"/>
</dbReference>
<dbReference type="InterPro" id="IPR029753">
    <property type="entry name" value="D-isomer_DH_CS"/>
</dbReference>
<dbReference type="Gene3D" id="1.10.150.210">
    <property type="entry name" value="Phosphoserine phosphatase, domain 2"/>
    <property type="match status" value="1"/>
</dbReference>
<comment type="similarity">
    <text evidence="3">Belongs to the D-isomer specific 2-hydroxyacid dehydrogenase family.</text>
</comment>
<dbReference type="InterPro" id="IPR002912">
    <property type="entry name" value="ACT_dom"/>
</dbReference>
<dbReference type="InterPro" id="IPR036291">
    <property type="entry name" value="NAD(P)-bd_dom_sf"/>
</dbReference>
<evidence type="ECO:0000256" key="2">
    <source>
        <dbReference type="ARBA" id="ARBA00005216"/>
    </source>
</evidence>
<dbReference type="PROSITE" id="PS00671">
    <property type="entry name" value="D_2_HYDROXYACID_DH_3"/>
    <property type="match status" value="1"/>
</dbReference>
<evidence type="ECO:0000256" key="4">
    <source>
        <dbReference type="ARBA" id="ARBA00013001"/>
    </source>
</evidence>
<name>A0ABQ3IA94_9BACT</name>
<evidence type="ECO:0000256" key="6">
    <source>
        <dbReference type="ARBA" id="ARBA00021582"/>
    </source>
</evidence>
<keyword evidence="14" id="KW-1185">Reference proteome</keyword>
<evidence type="ECO:0000259" key="12">
    <source>
        <dbReference type="PROSITE" id="PS51671"/>
    </source>
</evidence>
<dbReference type="Pfam" id="PF12710">
    <property type="entry name" value="HAD"/>
    <property type="match status" value="1"/>
</dbReference>